<evidence type="ECO:0000313" key="6">
    <source>
        <dbReference type="EMBL" id="PHM70959.1"/>
    </source>
</evidence>
<dbReference type="EMBL" id="NJCX01000041">
    <property type="protein sequence ID" value="PHM68760.1"/>
    <property type="molecule type" value="Genomic_DNA"/>
</dbReference>
<evidence type="ECO:0000313" key="3">
    <source>
        <dbReference type="EMBL" id="PHM66942.1"/>
    </source>
</evidence>
<sequence length="40" mass="4613">MLRAETTKKASIRRKRRFASMDINYLDKVLVAGFKALGKK</sequence>
<keyword evidence="7" id="KW-1185">Reference proteome</keyword>
<dbReference type="AlphaFoldDB" id="A0A2D0KMW2"/>
<name>A0A2D0KMW2_9GAMM</name>
<gene>
    <name evidence="6" type="ORF">Xkoz_02968</name>
    <name evidence="5" type="ORF">Xkoz_03290</name>
    <name evidence="4" type="ORF">Xkoz_03643</name>
    <name evidence="3" type="ORF">Xkoz_03820</name>
    <name evidence="2" type="ORF">Xkoz_03856</name>
    <name evidence="1" type="ORF">Xkoz_03861</name>
</gene>
<dbReference type="EMBL" id="NJCX01000124">
    <property type="protein sequence ID" value="PHM64746.1"/>
    <property type="molecule type" value="Genomic_DNA"/>
</dbReference>
<accession>A0A2D0KMW2</accession>
<organism evidence="1 7">
    <name type="scientific">Xenorhabdus kozodoii</name>
    <dbReference type="NCBI Taxonomy" id="351676"/>
    <lineage>
        <taxon>Bacteria</taxon>
        <taxon>Pseudomonadati</taxon>
        <taxon>Pseudomonadota</taxon>
        <taxon>Gammaproteobacteria</taxon>
        <taxon>Enterobacterales</taxon>
        <taxon>Morganellaceae</taxon>
        <taxon>Xenorhabdus</taxon>
    </lineage>
</organism>
<evidence type="ECO:0000313" key="1">
    <source>
        <dbReference type="EMBL" id="PHM64746.1"/>
    </source>
</evidence>
<dbReference type="EMBL" id="NJCX01000109">
    <property type="protein sequence ID" value="PHM65274.1"/>
    <property type="molecule type" value="Genomic_DNA"/>
</dbReference>
<protein>
    <submittedName>
        <fullName evidence="1">Transposase</fullName>
    </submittedName>
</protein>
<evidence type="ECO:0000313" key="4">
    <source>
        <dbReference type="EMBL" id="PHM68760.1"/>
    </source>
</evidence>
<comment type="caution">
    <text evidence="1">The sequence shown here is derived from an EMBL/GenBank/DDBJ whole genome shotgun (WGS) entry which is preliminary data.</text>
</comment>
<dbReference type="EMBL" id="NJCX01000029">
    <property type="protein sequence ID" value="PHM69827.1"/>
    <property type="molecule type" value="Genomic_DNA"/>
</dbReference>
<evidence type="ECO:0000313" key="7">
    <source>
        <dbReference type="Proteomes" id="UP000221101"/>
    </source>
</evidence>
<proteinExistence type="predicted"/>
<evidence type="ECO:0000313" key="5">
    <source>
        <dbReference type="EMBL" id="PHM69827.1"/>
    </source>
</evidence>
<dbReference type="EMBL" id="NJCX01000022">
    <property type="protein sequence ID" value="PHM70959.1"/>
    <property type="molecule type" value="Genomic_DNA"/>
</dbReference>
<dbReference type="EMBL" id="NJCX01000071">
    <property type="protein sequence ID" value="PHM66942.1"/>
    <property type="molecule type" value="Genomic_DNA"/>
</dbReference>
<reference evidence="1 7" key="1">
    <citation type="journal article" date="2017" name="Nat. Microbiol.">
        <title>Natural product diversity associated with the nematode symbionts Photorhabdus and Xenorhabdus.</title>
        <authorList>
            <person name="Tobias N.J."/>
            <person name="Wolff H."/>
            <person name="Djahanschiri B."/>
            <person name="Grundmann F."/>
            <person name="Kronenwerth M."/>
            <person name="Shi Y.M."/>
            <person name="Simonyi S."/>
            <person name="Grun P."/>
            <person name="Shapiro-Ilan D."/>
            <person name="Pidot S.J."/>
            <person name="Stinear T.P."/>
            <person name="Ebersberger I."/>
            <person name="Bode H.B."/>
        </authorList>
    </citation>
    <scope>NUCLEOTIDE SEQUENCE [LARGE SCALE GENOMIC DNA]</scope>
    <source>
        <strain evidence="1 7">DSM 17907</strain>
    </source>
</reference>
<evidence type="ECO:0000313" key="2">
    <source>
        <dbReference type="EMBL" id="PHM65274.1"/>
    </source>
</evidence>
<dbReference type="Proteomes" id="UP000221101">
    <property type="component" value="Unassembled WGS sequence"/>
</dbReference>